<gene>
    <name evidence="1" type="ORF">ACFQ1S_20385</name>
</gene>
<sequence>MRITLRPTRSGLSTKDFAGLAEVLVEQPGQVVLHTDEPDKLLLWALAEGWSIVEARP</sequence>
<comment type="caution">
    <text evidence="1">The sequence shown here is derived from an EMBL/GenBank/DDBJ whole genome shotgun (WGS) entry which is preliminary data.</text>
</comment>
<protein>
    <submittedName>
        <fullName evidence="1">Uncharacterized protein</fullName>
    </submittedName>
</protein>
<dbReference type="EMBL" id="JBHTIS010001218">
    <property type="protein sequence ID" value="MFD1047724.1"/>
    <property type="molecule type" value="Genomic_DNA"/>
</dbReference>
<evidence type="ECO:0000313" key="1">
    <source>
        <dbReference type="EMBL" id="MFD1047724.1"/>
    </source>
</evidence>
<dbReference type="Proteomes" id="UP001597045">
    <property type="component" value="Unassembled WGS sequence"/>
</dbReference>
<organism evidence="1 2">
    <name type="scientific">Kibdelosporangium lantanae</name>
    <dbReference type="NCBI Taxonomy" id="1497396"/>
    <lineage>
        <taxon>Bacteria</taxon>
        <taxon>Bacillati</taxon>
        <taxon>Actinomycetota</taxon>
        <taxon>Actinomycetes</taxon>
        <taxon>Pseudonocardiales</taxon>
        <taxon>Pseudonocardiaceae</taxon>
        <taxon>Kibdelosporangium</taxon>
    </lineage>
</organism>
<reference evidence="2" key="1">
    <citation type="journal article" date="2019" name="Int. J. Syst. Evol. Microbiol.">
        <title>The Global Catalogue of Microorganisms (GCM) 10K type strain sequencing project: providing services to taxonomists for standard genome sequencing and annotation.</title>
        <authorList>
            <consortium name="The Broad Institute Genomics Platform"/>
            <consortium name="The Broad Institute Genome Sequencing Center for Infectious Disease"/>
            <person name="Wu L."/>
            <person name="Ma J."/>
        </authorList>
    </citation>
    <scope>NUCLEOTIDE SEQUENCE [LARGE SCALE GENOMIC DNA]</scope>
    <source>
        <strain evidence="2">JCM 31486</strain>
    </source>
</reference>
<accession>A0ABW3MET4</accession>
<evidence type="ECO:0000313" key="2">
    <source>
        <dbReference type="Proteomes" id="UP001597045"/>
    </source>
</evidence>
<keyword evidence="2" id="KW-1185">Reference proteome</keyword>
<proteinExistence type="predicted"/>
<name>A0ABW3MET4_9PSEU</name>